<comment type="function">
    <text evidence="5">Involved in rRNA-processing and ribosome biogenesis.</text>
</comment>
<keyword evidence="4" id="KW-0539">Nucleus</keyword>
<evidence type="ECO:0000256" key="1">
    <source>
        <dbReference type="ARBA" id="ARBA00004604"/>
    </source>
</evidence>
<name>A0A1V8S9U1_9PEZI</name>
<evidence type="ECO:0000256" key="5">
    <source>
        <dbReference type="ARBA" id="ARBA00037300"/>
    </source>
</evidence>
<dbReference type="InterPro" id="IPR057776">
    <property type="entry name" value="UTP23_sensor"/>
</dbReference>
<evidence type="ECO:0000313" key="10">
    <source>
        <dbReference type="EMBL" id="OQN95809.1"/>
    </source>
</evidence>
<dbReference type="STRING" id="1507870.A0A1V8S9U1"/>
<keyword evidence="3" id="KW-0698">rRNA processing</keyword>
<sequence>MKLHRAKTSRKLMSAYTTSFAFRPPYQVLLTSSFILAAASCRMNLGHLLQNTLQSEIKPMITQCCIRHLYDIEVKEGDVDGKLMKEGVIAVAKEAERRRCGHHELDEPLAELECILFILDPKNTGTNRHKYIVCTQDRAFRSRLRSIPGVPLVYINRSVMILEPMAEASETFREKEERGKMRAGLLGGRGVKRQREEGDEGGEGQKDDEKIEDRVVKRRKGPKAPNPLSVKKSKAPEKSAKAEANGDAEDGFAVRKSAKKEARNGHSADGATAIQDDGGNVQDGERVKRKRKRKPKGSDAVDTPALITATAVEASA</sequence>
<keyword evidence="2" id="KW-0690">Ribosome biogenesis</keyword>
<dbReference type="OrthoDB" id="25675at2759"/>
<dbReference type="InterPro" id="IPR006984">
    <property type="entry name" value="Fcf1/UTP23"/>
</dbReference>
<dbReference type="AlphaFoldDB" id="A0A1V8S9U1"/>
<dbReference type="PANTHER" id="PTHR12416">
    <property type="entry name" value="RRNA-PROCESSING PROTEIN UTP23 HOMOLOG"/>
    <property type="match status" value="1"/>
</dbReference>
<dbReference type="Pfam" id="PF04900">
    <property type="entry name" value="Fcf1"/>
    <property type="match status" value="1"/>
</dbReference>
<comment type="subcellular location">
    <subcellularLocation>
        <location evidence="1">Nucleus</location>
        <location evidence="1">Nucleolus</location>
    </subcellularLocation>
</comment>
<dbReference type="SUPFAM" id="SSF88723">
    <property type="entry name" value="PIN domain-like"/>
    <property type="match status" value="1"/>
</dbReference>
<dbReference type="FunFam" id="3.40.50.1010:FF:000006">
    <property type="entry name" value="rRNA-processing protein UTP23 homolog"/>
    <property type="match status" value="1"/>
</dbReference>
<organism evidence="10 11">
    <name type="scientific">Cryoendolithus antarcticus</name>
    <dbReference type="NCBI Taxonomy" id="1507870"/>
    <lineage>
        <taxon>Eukaryota</taxon>
        <taxon>Fungi</taxon>
        <taxon>Dikarya</taxon>
        <taxon>Ascomycota</taxon>
        <taxon>Pezizomycotina</taxon>
        <taxon>Dothideomycetes</taxon>
        <taxon>Dothideomycetidae</taxon>
        <taxon>Cladosporiales</taxon>
        <taxon>Cladosporiaceae</taxon>
        <taxon>Cryoendolithus</taxon>
    </lineage>
</organism>
<feature type="compositionally biased region" description="Basic and acidic residues" evidence="8">
    <location>
        <begin position="203"/>
        <end position="215"/>
    </location>
</feature>
<evidence type="ECO:0000256" key="8">
    <source>
        <dbReference type="SAM" id="MobiDB-lite"/>
    </source>
</evidence>
<evidence type="ECO:0000313" key="11">
    <source>
        <dbReference type="Proteomes" id="UP000192596"/>
    </source>
</evidence>
<dbReference type="InParanoid" id="A0A1V8S9U1"/>
<reference evidence="11" key="1">
    <citation type="submission" date="2017-03" db="EMBL/GenBank/DDBJ databases">
        <title>Genomes of endolithic fungi from Antarctica.</title>
        <authorList>
            <person name="Coleine C."/>
            <person name="Masonjones S."/>
            <person name="Stajich J.E."/>
        </authorList>
    </citation>
    <scope>NUCLEOTIDE SEQUENCE [LARGE SCALE GENOMIC DNA]</scope>
    <source>
        <strain evidence="11">CCFEE 5527</strain>
    </source>
</reference>
<feature type="domain" description="UTP23 sensor motif region" evidence="9">
    <location>
        <begin position="217"/>
        <end position="234"/>
    </location>
</feature>
<dbReference type="GO" id="GO:0006364">
    <property type="term" value="P:rRNA processing"/>
    <property type="evidence" value="ECO:0007669"/>
    <property type="project" value="UniProtKB-KW"/>
</dbReference>
<accession>A0A1V8S9U1</accession>
<evidence type="ECO:0000256" key="6">
    <source>
        <dbReference type="ARBA" id="ARBA00038503"/>
    </source>
</evidence>
<evidence type="ECO:0000256" key="7">
    <source>
        <dbReference type="ARBA" id="ARBA00076388"/>
    </source>
</evidence>
<gene>
    <name evidence="10" type="ORF">B0A48_18094</name>
</gene>
<dbReference type="EMBL" id="NAJO01000078">
    <property type="protein sequence ID" value="OQN95809.1"/>
    <property type="molecule type" value="Genomic_DNA"/>
</dbReference>
<dbReference type="GO" id="GO:0032040">
    <property type="term" value="C:small-subunit processome"/>
    <property type="evidence" value="ECO:0007669"/>
    <property type="project" value="InterPro"/>
</dbReference>
<feature type="region of interest" description="Disordered" evidence="8">
    <location>
        <begin position="172"/>
        <end position="316"/>
    </location>
</feature>
<evidence type="ECO:0000256" key="3">
    <source>
        <dbReference type="ARBA" id="ARBA00022552"/>
    </source>
</evidence>
<comment type="similarity">
    <text evidence="6">Belongs to the UTP23/FCF1 family. UTP23 subfamily.</text>
</comment>
<dbReference type="Pfam" id="PF24779">
    <property type="entry name" value="UTP23_sensor"/>
    <property type="match status" value="1"/>
</dbReference>
<proteinExistence type="inferred from homology"/>
<dbReference type="Proteomes" id="UP000192596">
    <property type="component" value="Unassembled WGS sequence"/>
</dbReference>
<evidence type="ECO:0000256" key="2">
    <source>
        <dbReference type="ARBA" id="ARBA00022517"/>
    </source>
</evidence>
<keyword evidence="11" id="KW-1185">Reference proteome</keyword>
<protein>
    <recommendedName>
        <fullName evidence="7">U three protein 23</fullName>
    </recommendedName>
</protein>
<dbReference type="CDD" id="cd09865">
    <property type="entry name" value="PIN_ScUtp23p-like"/>
    <property type="match status" value="1"/>
</dbReference>
<evidence type="ECO:0000259" key="9">
    <source>
        <dbReference type="Pfam" id="PF24779"/>
    </source>
</evidence>
<comment type="caution">
    <text evidence="10">The sequence shown here is derived from an EMBL/GenBank/DDBJ whole genome shotgun (WGS) entry which is preliminary data.</text>
</comment>
<dbReference type="FunCoup" id="A0A1V8S9U1">
    <property type="interactions" value="1892"/>
</dbReference>
<dbReference type="Gene3D" id="3.40.50.1010">
    <property type="entry name" value="5'-nuclease"/>
    <property type="match status" value="1"/>
</dbReference>
<evidence type="ECO:0000256" key="4">
    <source>
        <dbReference type="ARBA" id="ARBA00023242"/>
    </source>
</evidence>
<dbReference type="InterPro" id="IPR029060">
    <property type="entry name" value="PIN-like_dom_sf"/>
</dbReference>